<sequence>MEARTAITGRTTSDIIKSLNVSQVAVCRVRNRMTNGGNLKDNPKSGRPTKMKPEDIMEAFKLYPTMKMPEYVKKKNRSIVGKSIRKVGGRSLRGLERPLLSQGQKELCLQQCQQLLTYLKQKNNGIIFFSTEETFTIDLIFNKQNDRMVCFFKADNNIKKVTKTKHPAFVMILGVCGINWRKNATNLVSYWSRLLDGVEGKCGPMVHPDHE</sequence>
<dbReference type="PANTHER" id="PTHR46068">
    <property type="entry name" value="PROTEIN CBG27172"/>
    <property type="match status" value="1"/>
</dbReference>
<evidence type="ECO:0000313" key="1">
    <source>
        <dbReference type="EMBL" id="CDW40697.1"/>
    </source>
</evidence>
<protein>
    <submittedName>
        <fullName evidence="1">Uncharacterized protein</fullName>
    </submittedName>
</protein>
<dbReference type="AlphaFoldDB" id="A0A0K2US37"/>
<organism evidence="1">
    <name type="scientific">Lepeophtheirus salmonis</name>
    <name type="common">Salmon louse</name>
    <name type="synonym">Caligus salmonis</name>
    <dbReference type="NCBI Taxonomy" id="72036"/>
    <lineage>
        <taxon>Eukaryota</taxon>
        <taxon>Metazoa</taxon>
        <taxon>Ecdysozoa</taxon>
        <taxon>Arthropoda</taxon>
        <taxon>Crustacea</taxon>
        <taxon>Multicrustacea</taxon>
        <taxon>Hexanauplia</taxon>
        <taxon>Copepoda</taxon>
        <taxon>Siphonostomatoida</taxon>
        <taxon>Caligidae</taxon>
        <taxon>Lepeophtheirus</taxon>
    </lineage>
</organism>
<dbReference type="OrthoDB" id="6368480at2759"/>
<reference evidence="1" key="1">
    <citation type="submission" date="2014-05" db="EMBL/GenBank/DDBJ databases">
        <authorList>
            <person name="Chronopoulou M."/>
        </authorList>
    </citation>
    <scope>NUCLEOTIDE SEQUENCE</scope>
    <source>
        <tissue evidence="1">Whole organism</tissue>
    </source>
</reference>
<proteinExistence type="predicted"/>
<dbReference type="EMBL" id="HACA01023336">
    <property type="protein sequence ID" value="CDW40697.1"/>
    <property type="molecule type" value="Transcribed_RNA"/>
</dbReference>
<accession>A0A0K2US37</accession>
<dbReference type="PANTHER" id="PTHR46068:SF1">
    <property type="entry name" value="TRANSPOSASE IS30-LIKE HTH DOMAIN-CONTAINING PROTEIN"/>
    <property type="match status" value="1"/>
</dbReference>
<name>A0A0K2US37_LEPSM</name>